<name>A0A4Z0A1G0_9AGAM</name>
<dbReference type="AlphaFoldDB" id="A0A4Z0A1G0"/>
<reference evidence="2 3" key="1">
    <citation type="submission" date="2019-02" db="EMBL/GenBank/DDBJ databases">
        <title>Genome sequencing of the rare red list fungi Hericium alpestre (H. flagellum).</title>
        <authorList>
            <person name="Buettner E."/>
            <person name="Kellner H."/>
        </authorList>
    </citation>
    <scope>NUCLEOTIDE SEQUENCE [LARGE SCALE GENOMIC DNA]</scope>
    <source>
        <strain evidence="2 3">DSM 108284</strain>
    </source>
</reference>
<feature type="region of interest" description="Disordered" evidence="1">
    <location>
        <begin position="320"/>
        <end position="346"/>
    </location>
</feature>
<protein>
    <submittedName>
        <fullName evidence="2">Uncharacterized protein</fullName>
    </submittedName>
</protein>
<accession>A0A4Z0A1G0</accession>
<feature type="compositionally biased region" description="Acidic residues" evidence="1">
    <location>
        <begin position="326"/>
        <end position="346"/>
    </location>
</feature>
<evidence type="ECO:0000313" key="2">
    <source>
        <dbReference type="EMBL" id="TFY80294.1"/>
    </source>
</evidence>
<sequence length="346" mass="39125">MATKRLQPVEDKLLDEGPTKKVKVEAESSDHPLPNETLHLSALRWIGDPTVMAGGDSFIYGTYIQALKNAPLSPVAWSDEHNTFVYRPPPGRTVKFVYRRASYGLDPSDDPDPDPEFAIVGDAEMQDPLMLLHRPSELNAFSATFKPPHLEDDEELDWDWEDNLQPVVGPPFVHWTEQQVDIMPTVPSRAGILFLEMPDLEAHRAELARNASPRAWGLSFTGKYQWNYWNGDWARAFIQQARTGQPLSVLDKPIIWDLDHVWGVKLRLAPVRESVEEIEGAVSPDSDAESESGKQWRDAIYSYRIVATVEDIYVSPKFFEQPEQSVEPDTDAETEEGSEVEVEENG</sequence>
<evidence type="ECO:0000256" key="1">
    <source>
        <dbReference type="SAM" id="MobiDB-lite"/>
    </source>
</evidence>
<dbReference type="EMBL" id="SFCI01000360">
    <property type="protein sequence ID" value="TFY80294.1"/>
    <property type="molecule type" value="Genomic_DNA"/>
</dbReference>
<proteinExistence type="predicted"/>
<evidence type="ECO:0000313" key="3">
    <source>
        <dbReference type="Proteomes" id="UP000298061"/>
    </source>
</evidence>
<comment type="caution">
    <text evidence="2">The sequence shown here is derived from an EMBL/GenBank/DDBJ whole genome shotgun (WGS) entry which is preliminary data.</text>
</comment>
<dbReference type="Proteomes" id="UP000298061">
    <property type="component" value="Unassembled WGS sequence"/>
</dbReference>
<keyword evidence="3" id="KW-1185">Reference proteome</keyword>
<dbReference type="OrthoDB" id="3262937at2759"/>
<gene>
    <name evidence="2" type="ORF">EWM64_g3716</name>
</gene>
<organism evidence="2 3">
    <name type="scientific">Hericium alpestre</name>
    <dbReference type="NCBI Taxonomy" id="135208"/>
    <lineage>
        <taxon>Eukaryota</taxon>
        <taxon>Fungi</taxon>
        <taxon>Dikarya</taxon>
        <taxon>Basidiomycota</taxon>
        <taxon>Agaricomycotina</taxon>
        <taxon>Agaricomycetes</taxon>
        <taxon>Russulales</taxon>
        <taxon>Hericiaceae</taxon>
        <taxon>Hericium</taxon>
    </lineage>
</organism>